<dbReference type="EMBL" id="JAVHJO010000011">
    <property type="protein sequence ID" value="KAK6533273.1"/>
    <property type="molecule type" value="Genomic_DNA"/>
</dbReference>
<dbReference type="PANTHER" id="PTHR42345">
    <property type="entry name" value="TPR_REGION DOMAIN-CONTAINING PROTEIN"/>
    <property type="match status" value="1"/>
</dbReference>
<keyword evidence="3" id="KW-1185">Reference proteome</keyword>
<feature type="region of interest" description="Disordered" evidence="1">
    <location>
        <begin position="1"/>
        <end position="74"/>
    </location>
</feature>
<comment type="caution">
    <text evidence="2">The sequence shown here is derived from an EMBL/GenBank/DDBJ whole genome shotgun (WGS) entry which is preliminary data.</text>
</comment>
<dbReference type="Proteomes" id="UP001365542">
    <property type="component" value="Unassembled WGS sequence"/>
</dbReference>
<organism evidence="2 3">
    <name type="scientific">Orbilia ellipsospora</name>
    <dbReference type="NCBI Taxonomy" id="2528407"/>
    <lineage>
        <taxon>Eukaryota</taxon>
        <taxon>Fungi</taxon>
        <taxon>Dikarya</taxon>
        <taxon>Ascomycota</taxon>
        <taxon>Pezizomycotina</taxon>
        <taxon>Orbiliomycetes</taxon>
        <taxon>Orbiliales</taxon>
        <taxon>Orbiliaceae</taxon>
        <taxon>Orbilia</taxon>
    </lineage>
</organism>
<feature type="compositionally biased region" description="Low complexity" evidence="1">
    <location>
        <begin position="163"/>
        <end position="188"/>
    </location>
</feature>
<feature type="region of interest" description="Disordered" evidence="1">
    <location>
        <begin position="87"/>
        <end position="212"/>
    </location>
</feature>
<evidence type="ECO:0000313" key="3">
    <source>
        <dbReference type="Proteomes" id="UP001365542"/>
    </source>
</evidence>
<feature type="compositionally biased region" description="Basic and acidic residues" evidence="1">
    <location>
        <begin position="45"/>
        <end position="56"/>
    </location>
</feature>
<dbReference type="AlphaFoldDB" id="A0AAV9X1C1"/>
<reference evidence="2 3" key="1">
    <citation type="submission" date="2019-10" db="EMBL/GenBank/DDBJ databases">
        <authorList>
            <person name="Palmer J.M."/>
        </authorList>
    </citation>
    <scope>NUCLEOTIDE SEQUENCE [LARGE SCALE GENOMIC DNA]</scope>
    <source>
        <strain evidence="2 3">TWF694</strain>
    </source>
</reference>
<gene>
    <name evidence="2" type="ORF">TWF694_002226</name>
</gene>
<protein>
    <submittedName>
        <fullName evidence="2">Uncharacterized protein</fullName>
    </submittedName>
</protein>
<feature type="region of interest" description="Disordered" evidence="1">
    <location>
        <begin position="596"/>
        <end position="616"/>
    </location>
</feature>
<proteinExistence type="predicted"/>
<evidence type="ECO:0000256" key="1">
    <source>
        <dbReference type="SAM" id="MobiDB-lite"/>
    </source>
</evidence>
<sequence length="1036" mass="115133">MNKPAGFQKKMWKSLDSGIGKLTKPKGVSSSPGLGKKPKRGASLLRKESKAQEVETRPGQNSEADGDFNPTLKRRFSFRETVRKVLGRKHKRSVSEPVQHQLDVAHPQAPSRTIEGNEPERPEKTDLVAPESLVPPSGAPIDGRFFTIDETTPSAGDLPPQVLSTASESSISSLSSDSLKTTSAALLSPRPTERLRLRKPSDGKPSPPGNGMLVESDILTLFEGAPVFYVDETSGKYGNPSVRYTKKDNYHPYDLSLAFSRDAKIVDHDAFKGCSNRLPRGTGALDPQHHWLNGPVETPSMLSFTGLEPGTTGWQYFLETQMEDFQLQQGSATGEVDEYGLEYHHPDSIGVRSIDSTTMIDRLRDIGRLHRELYSLDKDLDIESRTLYGQLFTKILYPATCNAARAEEYGLESQCRELFKILEERHVWLDFSRPEERIRLGSILYGTGQEKLLLVLQILLSCELWLRLKILHKYVPEKLELESLYFTPKVNWDLTIAQVWLSNVRIVERPFTPDFDMLTPVPQTSAWHQFFLSDDISVEDAGEPQDADTYDAFFVPQHIERQLDGLLYFARKINWPGIEMLEGVIRDKLRNPTGFHTPSSILGRRSPAHSPGKLTPRSIGGATRSSYFSYFAGKHTSSAIVQNIGQGGWLSRTFTTGLILPGEGISHLLMGCLLENDTLALNEIGEQGSMYGGIIRKTLEPGGSTASWWSTNNVVGRVLATETSQGTVGWVGKCVGTYSIAEPSYQDVAILSAVAAKLTRSANPHPPRSSHKREGKCVEPIGWVDVMAVSTKTSYEVPRLSMPDSIERESGILGPFKLSGGQMPARDIHYPISPSFEAIDILILGLRFWDHKRLATTSLPEREQGYRDNVEQTIPRYRVEVVFQLPGIDLASGHIFHSVERDTVGILLKHDVSFITSYPCSQMDGLRDRSGFEATLSKFNFPVTSTHPIHSSFKYQMVNVAVLASYCPSRRSGSTEGEYSVTIINAKGTGEGLYVYTKAWCAKWGVDALVTRSDRTCLSCAIREAYAIAVDVIIER</sequence>
<feature type="compositionally biased region" description="Basic and acidic residues" evidence="1">
    <location>
        <begin position="191"/>
        <end position="202"/>
    </location>
</feature>
<dbReference type="PANTHER" id="PTHR42345:SF2">
    <property type="entry name" value="HELICASE-LIKE PROTEIN"/>
    <property type="match status" value="1"/>
</dbReference>
<accession>A0AAV9X1C1</accession>
<evidence type="ECO:0000313" key="2">
    <source>
        <dbReference type="EMBL" id="KAK6533273.1"/>
    </source>
</evidence>
<name>A0AAV9X1C1_9PEZI</name>